<feature type="compositionally biased region" description="Low complexity" evidence="1">
    <location>
        <begin position="20"/>
        <end position="30"/>
    </location>
</feature>
<reference evidence="3" key="1">
    <citation type="submission" date="2019-10" db="EMBL/GenBank/DDBJ databases">
        <title>Streptomyces sp. nov., a novel actinobacterium isolated from alkaline environment.</title>
        <authorList>
            <person name="Golinska P."/>
        </authorList>
    </citation>
    <scope>NUCLEOTIDE SEQUENCE [LARGE SCALE GENOMIC DNA]</scope>
    <source>
        <strain evidence="3">DSM 42118</strain>
    </source>
</reference>
<organism evidence="2 3">
    <name type="scientific">Streptomyces alkaliphilus</name>
    <dbReference type="NCBI Taxonomy" id="1472722"/>
    <lineage>
        <taxon>Bacteria</taxon>
        <taxon>Bacillati</taxon>
        <taxon>Actinomycetota</taxon>
        <taxon>Actinomycetes</taxon>
        <taxon>Kitasatosporales</taxon>
        <taxon>Streptomycetaceae</taxon>
        <taxon>Streptomyces</taxon>
    </lineage>
</organism>
<dbReference type="Proteomes" id="UP000538929">
    <property type="component" value="Unassembled WGS sequence"/>
</dbReference>
<feature type="region of interest" description="Disordered" evidence="1">
    <location>
        <begin position="56"/>
        <end position="128"/>
    </location>
</feature>
<feature type="compositionally biased region" description="Low complexity" evidence="1">
    <location>
        <begin position="64"/>
        <end position="78"/>
    </location>
</feature>
<dbReference type="EMBL" id="VKHT01000277">
    <property type="protein sequence ID" value="MBB0244619.1"/>
    <property type="molecule type" value="Genomic_DNA"/>
</dbReference>
<sequence length="236" mass="23895">MTATTPRPIPAAEEARVRSAGPRRLPGGRAGRLTTALLGAALLALPVAACGEAEPGADAGGGTTDTAPTADGTPDTAGAGEGPGEDTTDGDAGSEAGDGTGEAAEGNTGTEGATGTPAPDPASPDDPLVFNYFGAEDGRADRAPDNLVLTEFSTLNEVTWESWGEEQAVGNGLLSGTWCLPECLDDPFPARVVLTDPEEINGDPYFTAFEVEITDPSGYSQQTIEAAETEGFLGRP</sequence>
<accession>A0A7W3TD03</accession>
<comment type="caution">
    <text evidence="2">The sequence shown here is derived from an EMBL/GenBank/DDBJ whole genome shotgun (WGS) entry which is preliminary data.</text>
</comment>
<proteinExistence type="predicted"/>
<dbReference type="RefSeq" id="WP_182606211.1">
    <property type="nucleotide sequence ID" value="NZ_VKHT01000277.1"/>
</dbReference>
<keyword evidence="3" id="KW-1185">Reference proteome</keyword>
<feature type="compositionally biased region" description="Low complexity" evidence="1">
    <location>
        <begin position="90"/>
        <end position="117"/>
    </location>
</feature>
<evidence type="ECO:0000256" key="1">
    <source>
        <dbReference type="SAM" id="MobiDB-lite"/>
    </source>
</evidence>
<protein>
    <submittedName>
        <fullName evidence="2">Uncharacterized protein</fullName>
    </submittedName>
</protein>
<feature type="region of interest" description="Disordered" evidence="1">
    <location>
        <begin position="1"/>
        <end position="30"/>
    </location>
</feature>
<gene>
    <name evidence="2" type="ORF">FNQ90_11020</name>
</gene>
<evidence type="ECO:0000313" key="2">
    <source>
        <dbReference type="EMBL" id="MBB0244619.1"/>
    </source>
</evidence>
<evidence type="ECO:0000313" key="3">
    <source>
        <dbReference type="Proteomes" id="UP000538929"/>
    </source>
</evidence>
<dbReference type="AlphaFoldDB" id="A0A7W3TD03"/>
<name>A0A7W3TD03_9ACTN</name>